<accession>A0A1D2A5V0</accession>
<proteinExistence type="predicted"/>
<evidence type="ECO:0000256" key="1">
    <source>
        <dbReference type="SAM" id="MobiDB-lite"/>
    </source>
</evidence>
<protein>
    <submittedName>
        <fullName evidence="2">Uncharacterized protein</fullName>
    </submittedName>
</protein>
<dbReference type="AlphaFoldDB" id="A0A1D2A5V0"/>
<dbReference type="InterPro" id="IPR016181">
    <property type="entry name" value="Acyl_CoA_acyltransferase"/>
</dbReference>
<evidence type="ECO:0000313" key="2">
    <source>
        <dbReference type="EMBL" id="JAT74592.1"/>
    </source>
</evidence>
<organism evidence="2">
    <name type="scientific">Auxenochlorella protothecoides</name>
    <name type="common">Green microalga</name>
    <name type="synonym">Chlorella protothecoides</name>
    <dbReference type="NCBI Taxonomy" id="3075"/>
    <lineage>
        <taxon>Eukaryota</taxon>
        <taxon>Viridiplantae</taxon>
        <taxon>Chlorophyta</taxon>
        <taxon>core chlorophytes</taxon>
        <taxon>Trebouxiophyceae</taxon>
        <taxon>Chlorellales</taxon>
        <taxon>Chlorellaceae</taxon>
        <taxon>Auxenochlorella</taxon>
    </lineage>
</organism>
<name>A0A1D2A5V0_AUXPR</name>
<sequence>IYTCSSLVSIHEEHQFKFSPSRTHACMNPSPARPMPGGARSVLAWGPPHRAGECRTPDRLLKGPWRGRPTVHGRSSTQASHHPGDAAGNDAGSGILSVDELDRIARHRGLSIRLTSLGPAYRIACRDEGGAILGVTQGFKVPLFPILHADTMQVQRPRRMGAGGKPAGGPAPRFKRQGLHGLGLLLFVATLAHAAACGCQRIEMLAINDAEDTHARLVRYYRRLGFVARRDVSGERLSDVPHLLVWGGRGLRMDGDVAALTRRWAPVVRAGAQSEA</sequence>
<reference evidence="2" key="1">
    <citation type="submission" date="2015-08" db="EMBL/GenBank/DDBJ databases">
        <authorList>
            <person name="Babu N.S."/>
            <person name="Beckwith C.J."/>
            <person name="Beseler K.G."/>
            <person name="Brison A."/>
            <person name="Carone J.V."/>
            <person name="Caskin T.P."/>
            <person name="Diamond M."/>
            <person name="Durham M.E."/>
            <person name="Foxe J.M."/>
            <person name="Go M."/>
            <person name="Henderson B.A."/>
            <person name="Jones I.B."/>
            <person name="McGettigan J.A."/>
            <person name="Micheletti S.J."/>
            <person name="Nasrallah M.E."/>
            <person name="Ortiz D."/>
            <person name="Piller C.R."/>
            <person name="Privatt S.R."/>
            <person name="Schneider S.L."/>
            <person name="Sharp S."/>
            <person name="Smith T.C."/>
            <person name="Stanton J.D."/>
            <person name="Ullery H.E."/>
            <person name="Wilson R.J."/>
            <person name="Serrano M.G."/>
            <person name="Buck G."/>
            <person name="Lee V."/>
            <person name="Wang Y."/>
            <person name="Carvalho R."/>
            <person name="Voegtly L."/>
            <person name="Shi R."/>
            <person name="Duckworth R."/>
            <person name="Johnson A."/>
            <person name="Loviza R."/>
            <person name="Walstead R."/>
            <person name="Shah Z."/>
            <person name="Kiflezghi M."/>
            <person name="Wade K."/>
            <person name="Ball S.L."/>
            <person name="Bradley K.W."/>
            <person name="Asai D.J."/>
            <person name="Bowman C.A."/>
            <person name="Russell D.A."/>
            <person name="Pope W.H."/>
            <person name="Jacobs-Sera D."/>
            <person name="Hendrix R.W."/>
            <person name="Hatfull G.F."/>
        </authorList>
    </citation>
    <scope>NUCLEOTIDE SEQUENCE</scope>
</reference>
<dbReference type="SUPFAM" id="SSF55729">
    <property type="entry name" value="Acyl-CoA N-acyltransferases (Nat)"/>
    <property type="match status" value="1"/>
</dbReference>
<dbReference type="PANTHER" id="PTHR36897">
    <property type="entry name" value="OS10G0351100-LIKE PROTEIN"/>
    <property type="match status" value="1"/>
</dbReference>
<feature type="region of interest" description="Disordered" evidence="1">
    <location>
        <begin position="53"/>
        <end position="92"/>
    </location>
</feature>
<dbReference type="PANTHER" id="PTHR36897:SF2">
    <property type="entry name" value="OS10G0350800 PROTEIN"/>
    <property type="match status" value="1"/>
</dbReference>
<gene>
    <name evidence="2" type="ORF">g.9620</name>
</gene>
<dbReference type="EMBL" id="GDKF01004030">
    <property type="protein sequence ID" value="JAT74592.1"/>
    <property type="molecule type" value="Transcribed_RNA"/>
</dbReference>
<feature type="non-terminal residue" evidence="2">
    <location>
        <position position="1"/>
    </location>
</feature>